<feature type="transmembrane region" description="Helical" evidence="1">
    <location>
        <begin position="256"/>
        <end position="281"/>
    </location>
</feature>
<name>A0A157SZX1_SACSO</name>
<accession>A0A157SZX1</accession>
<organism evidence="2 3">
    <name type="scientific">Saccharolobus solfataricus</name>
    <name type="common">Sulfolobus solfataricus</name>
    <dbReference type="NCBI Taxonomy" id="2287"/>
    <lineage>
        <taxon>Archaea</taxon>
        <taxon>Thermoproteota</taxon>
        <taxon>Thermoprotei</taxon>
        <taxon>Sulfolobales</taxon>
        <taxon>Sulfolobaceae</taxon>
        <taxon>Saccharolobus</taxon>
    </lineage>
</organism>
<evidence type="ECO:0000313" key="2">
    <source>
        <dbReference type="EMBL" id="SAI84615.1"/>
    </source>
</evidence>
<evidence type="ECO:0000313" key="3">
    <source>
        <dbReference type="Proteomes" id="UP000076770"/>
    </source>
</evidence>
<feature type="transmembrane region" description="Helical" evidence="1">
    <location>
        <begin position="326"/>
        <end position="351"/>
    </location>
</feature>
<gene>
    <name evidence="2" type="ORF">SSOP1_1061</name>
</gene>
<dbReference type="PATRIC" id="fig|2287.9.peg.1071"/>
<keyword evidence="1" id="KW-0812">Transmembrane</keyword>
<keyword evidence="1" id="KW-1133">Transmembrane helix</keyword>
<evidence type="ECO:0008006" key="4">
    <source>
        <dbReference type="Google" id="ProtNLM"/>
    </source>
</evidence>
<protein>
    <recommendedName>
        <fullName evidence="4">MacB-like periplasmic core domain-containing protein</fullName>
    </recommendedName>
</protein>
<dbReference type="Proteomes" id="UP000076770">
    <property type="component" value="Chromosome i"/>
</dbReference>
<feature type="transmembrane region" description="Helical" evidence="1">
    <location>
        <begin position="21"/>
        <end position="43"/>
    </location>
</feature>
<evidence type="ECO:0000256" key="1">
    <source>
        <dbReference type="SAM" id="Phobius"/>
    </source>
</evidence>
<keyword evidence="1" id="KW-0472">Membrane</keyword>
<dbReference type="AlphaFoldDB" id="A0A157SZX1"/>
<dbReference type="EMBL" id="LT549890">
    <property type="protein sequence ID" value="SAI84615.1"/>
    <property type="molecule type" value="Genomic_DNA"/>
</dbReference>
<feature type="transmembrane region" description="Helical" evidence="1">
    <location>
        <begin position="293"/>
        <end position="314"/>
    </location>
</feature>
<sequence length="364" mass="41404">MLNMLKSIFKQFLTRNSIRDLVIFLLILLLFLPILHLFFFALFSSLTIYQVRATSYSNLSVVSIAGNNNTLVINQLERLFGNNSLAPFGYIYIGARLGGATVEAIAINNLSLAKKIFPISSMIAIGRYPEYGVYLVAGKMNQLNLQLGENVSVYMGKNIISLRVVGILYNAFFSAEGFAILPLTNINYTINSLDNVIILKDNYTALNEFKAFLSNTKYEGLPLSDWYSITRFGSSFTFSYFQLNSLRTTSEIVETIYILISLLLIFRIRSRFSNVLALFIINGVDEKRSFKLLILPFLVIGIIPLIVYIAYYYLYDVYWYPLSVVYPFIAGLIGLLVSSILIEYYTVFSAYSNQHKFLKVRSIE</sequence>
<reference evidence="3" key="1">
    <citation type="submission" date="2016-04" db="EMBL/GenBank/DDBJ databases">
        <authorList>
            <person name="Shah S.A."/>
            <person name="Garrett R.A."/>
        </authorList>
    </citation>
    <scope>NUCLEOTIDE SEQUENCE [LARGE SCALE GENOMIC DNA]</scope>
    <source>
        <strain evidence="3">ATCC 35091 / DSM 1616 / JCM 8930 / NBRC 15331 / P1</strain>
    </source>
</reference>
<proteinExistence type="predicted"/>